<keyword evidence="2" id="KW-0560">Oxidoreductase</keyword>
<name>A0A5K1JYQ4_9APHY</name>
<evidence type="ECO:0000313" key="2">
    <source>
        <dbReference type="EMBL" id="VWO97293.1"/>
    </source>
</evidence>
<proteinExistence type="predicted"/>
<dbReference type="GO" id="GO:0004497">
    <property type="term" value="F:monooxygenase activity"/>
    <property type="evidence" value="ECO:0007669"/>
    <property type="project" value="UniProtKB-KW"/>
</dbReference>
<sequence length="153" mass="15905">MNVINVVQLATSAHPFTDFGASVTIPLTTVLVTHFLLDLHEVADRMATTASSESSLVSSLHFAAVDPRARALSTVGSRRPATQRLAASFTAPGKSEIHFKFGVGEDVAQADELEGGPDTASDAGLPRLGDGDEVASPDMAVGMEGDESLLPIC</sequence>
<accession>A0A5K1JYQ4</accession>
<keyword evidence="2" id="KW-0503">Monooxygenase</keyword>
<reference evidence="2" key="1">
    <citation type="submission" date="2019-10" db="EMBL/GenBank/DDBJ databases">
        <authorList>
            <person name="Nor Muhammad N."/>
        </authorList>
    </citation>
    <scope>NUCLEOTIDE SEQUENCE</scope>
</reference>
<evidence type="ECO:0000256" key="1">
    <source>
        <dbReference type="SAM" id="MobiDB-lite"/>
    </source>
</evidence>
<protein>
    <submittedName>
        <fullName evidence="2">Cytochrome P450 monooxygenase AKT7 )</fullName>
        <ecNumber evidence="2">1.-.-.-</ecNumber>
    </submittedName>
</protein>
<dbReference type="EC" id="1.-.-.-" evidence="2"/>
<gene>
    <name evidence="2" type="primary">V5XZS6</name>
</gene>
<organism evidence="2">
    <name type="scientific">Ganoderma boninense</name>
    <dbReference type="NCBI Taxonomy" id="34458"/>
    <lineage>
        <taxon>Eukaryota</taxon>
        <taxon>Fungi</taxon>
        <taxon>Dikarya</taxon>
        <taxon>Basidiomycota</taxon>
        <taxon>Agaricomycotina</taxon>
        <taxon>Agaricomycetes</taxon>
        <taxon>Polyporales</taxon>
        <taxon>Polyporaceae</taxon>
        <taxon>Ganoderma</taxon>
    </lineage>
</organism>
<feature type="region of interest" description="Disordered" evidence="1">
    <location>
        <begin position="112"/>
        <end position="153"/>
    </location>
</feature>
<dbReference type="AlphaFoldDB" id="A0A5K1JYQ4"/>
<dbReference type="EMBL" id="LR726243">
    <property type="protein sequence ID" value="VWO97293.1"/>
    <property type="molecule type" value="Genomic_DNA"/>
</dbReference>